<dbReference type="GO" id="GO:0004674">
    <property type="term" value="F:protein serine/threonine kinase activity"/>
    <property type="evidence" value="ECO:0007669"/>
    <property type="project" value="UniProtKB-KW"/>
</dbReference>
<dbReference type="InterPro" id="IPR058053">
    <property type="entry name" value="RamC_C"/>
</dbReference>
<dbReference type="RefSeq" id="WP_055632892.1">
    <property type="nucleotide sequence ID" value="NZ_JBIRRP010000003.1"/>
</dbReference>
<dbReference type="SUPFAM" id="SSF56112">
    <property type="entry name" value="Protein kinase-like (PK-like)"/>
    <property type="match status" value="1"/>
</dbReference>
<evidence type="ECO:0000256" key="1">
    <source>
        <dbReference type="ARBA" id="ARBA00012513"/>
    </source>
</evidence>
<dbReference type="GO" id="GO:0031179">
    <property type="term" value="P:peptide modification"/>
    <property type="evidence" value="ECO:0007669"/>
    <property type="project" value="InterPro"/>
</dbReference>
<dbReference type="SMART" id="SM01260">
    <property type="entry name" value="LANC_like"/>
    <property type="match status" value="1"/>
</dbReference>
<dbReference type="InterPro" id="IPR053524">
    <property type="entry name" value="Aerial_hyphae_peptide-synth"/>
</dbReference>
<feature type="domain" description="Protein kinase" evidence="8">
    <location>
        <begin position="225"/>
        <end position="556"/>
    </location>
</feature>
<keyword evidence="6" id="KW-0067">ATP-binding</keyword>
<dbReference type="PROSITE" id="PS50011">
    <property type="entry name" value="PROTEIN_KINASE_DOM"/>
    <property type="match status" value="1"/>
</dbReference>
<gene>
    <name evidence="9" type="ORF">AQJ64_14880</name>
</gene>
<dbReference type="CDD" id="cd04791">
    <property type="entry name" value="LanC_SerThrkinase"/>
    <property type="match status" value="1"/>
</dbReference>
<dbReference type="InterPro" id="IPR007822">
    <property type="entry name" value="LANC-like"/>
</dbReference>
<sequence>MDFRYLTFCRPGEVFYDVQAPAGAEDDFPAARTPPPEGWTRSANEDWVIFRPPGVELPEQGWKIHVTATPENAERISRLVRDYCLEHGVYFKFIRSAAVLVRRNSKYGDRGSSGKFVTLYPLDEEMLARLLDALDALLTGETGPYILSDLRWRSGPLYVRYGGFVAHLARDASGELVHCVKDPSGNWVPDVRGPGFRPPAWVTLPECLREALAERNSGTLTDFPYRPVKALHFSNGGGVYLATDTRTGATVLLKEARPLAGLDAEGADAVARLRNEHWALRRLAGLDCMPAHAEFRKGHEHYYLAREYVEGKALGQEMQERNPLLAAEPATPEDFAAYARWALDTLDRIERGVRELHARGVVFGDLHPNNVLLRPDGGVVFIDLEASSEAVAAAPQAMAAPGYQAPVGYTGVDVDRYAMGCLRLGVFLPLTQALPWSADKAEQFLALITRVFPVPEDFAGRVRDDLAPPAGSASHEGTVPPGGAGPAETDVSPGSAAPASAAGISAPAPSWPAAGPDAEGWPELRRRLADGILAAATPGRADRLYPGDIEQFHGQGGGANLAFGAAGVVWALSQAGVEVPEEHLDWLVAACERVDAPGFYDGLCGIAFALDELGLRAPARELLERAAARWTAVDADLDDSLFSGRAGIALTLLHFGEKYSEPDRIEHAARLADRITGPARGGRRRPGLLHGGSGQALFLRRLFEHTDEPKYLDQAVEALRADLAESGWAADAEARAPYAAWSVPVISGGAGMALAVDAVLEHTADAELGLARATLGERLAAPFFSHAGVFTGRAGAMLAQHRLRPADGPGEPGATAPASPPAHLAALGLHAVPHAGAPAFLGDQCLRLSTDLATGTAGVLLAVDTVLTGKDTGLPFLTGRGSRFTGQGSPTAGKGGPA</sequence>
<evidence type="ECO:0000313" key="9">
    <source>
        <dbReference type="EMBL" id="KUN84424.1"/>
    </source>
</evidence>
<evidence type="ECO:0000256" key="5">
    <source>
        <dbReference type="ARBA" id="ARBA00022777"/>
    </source>
</evidence>
<dbReference type="Gene3D" id="1.50.10.20">
    <property type="match status" value="1"/>
</dbReference>
<feature type="compositionally biased region" description="Low complexity" evidence="7">
    <location>
        <begin position="492"/>
        <end position="518"/>
    </location>
</feature>
<dbReference type="Proteomes" id="UP000052982">
    <property type="component" value="Unassembled WGS sequence"/>
</dbReference>
<dbReference type="GO" id="GO:0005524">
    <property type="term" value="F:ATP binding"/>
    <property type="evidence" value="ECO:0007669"/>
    <property type="project" value="UniProtKB-KW"/>
</dbReference>
<feature type="region of interest" description="Disordered" evidence="7">
    <location>
        <begin position="462"/>
        <end position="519"/>
    </location>
</feature>
<keyword evidence="10" id="KW-1185">Reference proteome</keyword>
<evidence type="ECO:0000256" key="3">
    <source>
        <dbReference type="ARBA" id="ARBA00022679"/>
    </source>
</evidence>
<reference evidence="9 10" key="1">
    <citation type="submission" date="2015-10" db="EMBL/GenBank/DDBJ databases">
        <title>Draft genome sequence of Streptomyces griseoruber DSM 40281, type strain for the species Streptomyces griseoruber.</title>
        <authorList>
            <person name="Ruckert C."/>
            <person name="Winkler A."/>
            <person name="Kalinowski J."/>
            <person name="Kampfer P."/>
            <person name="Glaeser S."/>
        </authorList>
    </citation>
    <scope>NUCLEOTIDE SEQUENCE [LARGE SCALE GENOMIC DNA]</scope>
    <source>
        <strain evidence="9 10">DSM 40281</strain>
    </source>
</reference>
<dbReference type="InterPro" id="IPR057929">
    <property type="entry name" value="RamC_N"/>
</dbReference>
<evidence type="ECO:0000256" key="7">
    <source>
        <dbReference type="SAM" id="MobiDB-lite"/>
    </source>
</evidence>
<dbReference type="PANTHER" id="PTHR43289">
    <property type="entry name" value="MITOGEN-ACTIVATED PROTEIN KINASE KINASE KINASE 20-RELATED"/>
    <property type="match status" value="1"/>
</dbReference>
<evidence type="ECO:0000256" key="2">
    <source>
        <dbReference type="ARBA" id="ARBA00022527"/>
    </source>
</evidence>
<comment type="caution">
    <text evidence="9">The sequence shown here is derived from an EMBL/GenBank/DDBJ whole genome shotgun (WGS) entry which is preliminary data.</text>
</comment>
<dbReference type="Gene3D" id="1.50.10.10">
    <property type="match status" value="1"/>
</dbReference>
<dbReference type="STRING" id="1943.AQJ64_14880"/>
<dbReference type="InterPro" id="IPR012341">
    <property type="entry name" value="6hp_glycosidase-like_sf"/>
</dbReference>
<keyword evidence="3" id="KW-0808">Transferase</keyword>
<dbReference type="Pfam" id="PF00069">
    <property type="entry name" value="Pkinase"/>
    <property type="match status" value="1"/>
</dbReference>
<dbReference type="GO" id="GO:0005975">
    <property type="term" value="P:carbohydrate metabolic process"/>
    <property type="evidence" value="ECO:0007669"/>
    <property type="project" value="InterPro"/>
</dbReference>
<accession>A0A101T2C9</accession>
<dbReference type="Pfam" id="PF05147">
    <property type="entry name" value="LANC_like"/>
    <property type="match status" value="1"/>
</dbReference>
<protein>
    <recommendedName>
        <fullName evidence="1">non-specific serine/threonine protein kinase</fullName>
        <ecNumber evidence="1">2.7.11.1</ecNumber>
    </recommendedName>
</protein>
<dbReference type="PANTHER" id="PTHR43289:SF6">
    <property type="entry name" value="SERINE_THREONINE-PROTEIN KINASE NEKL-3"/>
    <property type="match status" value="1"/>
</dbReference>
<name>A0A101T2C9_9ACTN</name>
<dbReference type="SMART" id="SM00220">
    <property type="entry name" value="S_TKc"/>
    <property type="match status" value="1"/>
</dbReference>
<dbReference type="EMBL" id="LMWW01000017">
    <property type="protein sequence ID" value="KUN84424.1"/>
    <property type="molecule type" value="Genomic_DNA"/>
</dbReference>
<organism evidence="9 10">
    <name type="scientific">Streptomyces griseoruber</name>
    <dbReference type="NCBI Taxonomy" id="1943"/>
    <lineage>
        <taxon>Bacteria</taxon>
        <taxon>Bacillati</taxon>
        <taxon>Actinomycetota</taxon>
        <taxon>Actinomycetes</taxon>
        <taxon>Kitasatosporales</taxon>
        <taxon>Streptomycetaceae</taxon>
        <taxon>Streptomyces</taxon>
    </lineage>
</organism>
<dbReference type="SUPFAM" id="SSF158745">
    <property type="entry name" value="LanC-like"/>
    <property type="match status" value="1"/>
</dbReference>
<evidence type="ECO:0000313" key="10">
    <source>
        <dbReference type="Proteomes" id="UP000052982"/>
    </source>
</evidence>
<dbReference type="NCBIfam" id="NF038151">
    <property type="entry name" value="lanthi_synth_III"/>
    <property type="match status" value="1"/>
</dbReference>
<evidence type="ECO:0000259" key="8">
    <source>
        <dbReference type="PROSITE" id="PS50011"/>
    </source>
</evidence>
<dbReference type="OrthoDB" id="1492512at2"/>
<feature type="region of interest" description="Disordered" evidence="7">
    <location>
        <begin position="878"/>
        <end position="898"/>
    </location>
</feature>
<dbReference type="AlphaFoldDB" id="A0A101T2C9"/>
<evidence type="ECO:0000256" key="6">
    <source>
        <dbReference type="ARBA" id="ARBA00022840"/>
    </source>
</evidence>
<dbReference type="Pfam" id="PF25816">
    <property type="entry name" value="RamC_N"/>
    <property type="match status" value="1"/>
</dbReference>
<proteinExistence type="predicted"/>
<keyword evidence="5" id="KW-0418">Kinase</keyword>
<dbReference type="Gene3D" id="1.10.510.10">
    <property type="entry name" value="Transferase(Phosphotransferase) domain 1"/>
    <property type="match status" value="1"/>
</dbReference>
<dbReference type="EC" id="2.7.11.1" evidence="1"/>
<dbReference type="InterPro" id="IPR000719">
    <property type="entry name" value="Prot_kinase_dom"/>
</dbReference>
<dbReference type="InterPro" id="IPR011009">
    <property type="entry name" value="Kinase-like_dom_sf"/>
</dbReference>
<keyword evidence="4" id="KW-0547">Nucleotide-binding</keyword>
<keyword evidence="2" id="KW-0723">Serine/threonine-protein kinase</keyword>
<evidence type="ECO:0000256" key="4">
    <source>
        <dbReference type="ARBA" id="ARBA00022741"/>
    </source>
</evidence>